<keyword evidence="12" id="KW-1185">Reference proteome</keyword>
<evidence type="ECO:0000256" key="6">
    <source>
        <dbReference type="ARBA" id="ARBA00022989"/>
    </source>
</evidence>
<dbReference type="GO" id="GO:0005886">
    <property type="term" value="C:plasma membrane"/>
    <property type="evidence" value="ECO:0007669"/>
    <property type="project" value="UniProtKB-SubCell"/>
</dbReference>
<feature type="transmembrane region" description="Helical" evidence="10">
    <location>
        <begin position="137"/>
        <end position="159"/>
    </location>
</feature>
<keyword evidence="8 9" id="KW-0012">Acyltransferase</keyword>
<dbReference type="Pfam" id="PF03062">
    <property type="entry name" value="MBOAT"/>
    <property type="match status" value="1"/>
</dbReference>
<feature type="transmembrane region" description="Helical" evidence="10">
    <location>
        <begin position="388"/>
        <end position="408"/>
    </location>
</feature>
<evidence type="ECO:0000313" key="11">
    <source>
        <dbReference type="EMBL" id="AFN74075.1"/>
    </source>
</evidence>
<evidence type="ECO:0000256" key="4">
    <source>
        <dbReference type="ARBA" id="ARBA00022679"/>
    </source>
</evidence>
<feature type="transmembrane region" description="Helical" evidence="10">
    <location>
        <begin position="428"/>
        <end position="451"/>
    </location>
</feature>
<feature type="transmembrane region" description="Helical" evidence="10">
    <location>
        <begin position="350"/>
        <end position="367"/>
    </location>
</feature>
<keyword evidence="4 9" id="KW-0808">Transferase</keyword>
<proteinExistence type="inferred from homology"/>
<name>I6Z4K8_MELRP</name>
<dbReference type="EMBL" id="CP003557">
    <property type="protein sequence ID" value="AFN74075.1"/>
    <property type="molecule type" value="Genomic_DNA"/>
</dbReference>
<dbReference type="eggNOG" id="COG1696">
    <property type="taxonomic scope" value="Bacteria"/>
</dbReference>
<dbReference type="KEGG" id="mro:MROS_0834"/>
<comment type="subcellular location">
    <subcellularLocation>
        <location evidence="1">Cell membrane</location>
        <topology evidence="1">Multi-pass membrane protein</topology>
    </subcellularLocation>
</comment>
<comment type="similarity">
    <text evidence="2 9">Belongs to the membrane-bound acyltransferase family.</text>
</comment>
<keyword evidence="7 9" id="KW-0472">Membrane</keyword>
<feature type="transmembrane region" description="Helical" evidence="10">
    <location>
        <begin position="98"/>
        <end position="117"/>
    </location>
</feature>
<evidence type="ECO:0000256" key="3">
    <source>
        <dbReference type="ARBA" id="ARBA00022475"/>
    </source>
</evidence>
<sequence>MTSFIDFNKLIELLRYQPGDPLVFSTALFLALFTFFMILYTAFVKNNAFRIGLIIFFSIYFYYKSAGYYASILIVSAAINFYFGKWISATENFSYKRLILIVSLIVNLGLLSYFKYTNFVIEIINGIGDGNIEPLDIFLPIGISFYTFKALTYVFDIYYDTLKPTDSFRDFALYLFFFPNLLAGPIDRAADFLPQINKEPFITKKELGLAVLLISTGLIKKVVIADYISLNFVDRIFDFPLRYTGVENLLAIYGYTLQIYCDFSGYSDMAIGVALLMGFRLMENFNYPFKATSIADFWRRWHISLSRWLLDYLFRPLQMKYRNLRVFGNMIGIFVTFLLCGLWHGAGWNFILWGALHGFMMSFSLLIQKPRAGLYKMLRIENTKFLRFFQTLITFHLIALTFAVFRSYDLRTVFDMLSQITEFFHAEVFVQFIEKMPLITGLMALGFLFHFLPSKLYDYSVTLVSRLPLAGKILLLTAAIWLAAQFKSADIQPFIYFQF</sequence>
<keyword evidence="5 10" id="KW-0812">Transmembrane</keyword>
<dbReference type="InterPro" id="IPR024194">
    <property type="entry name" value="Ac/AlaTfrase_AlgI/DltB"/>
</dbReference>
<evidence type="ECO:0000256" key="9">
    <source>
        <dbReference type="PIRNR" id="PIRNR016636"/>
    </source>
</evidence>
<dbReference type="PIRSF" id="PIRSF500217">
    <property type="entry name" value="AlgI"/>
    <property type="match status" value="1"/>
</dbReference>
<organism evidence="11 12">
    <name type="scientific">Melioribacter roseus (strain DSM 23840 / JCM 17771 / VKM B-2668 / P3M-2)</name>
    <dbReference type="NCBI Taxonomy" id="1191523"/>
    <lineage>
        <taxon>Bacteria</taxon>
        <taxon>Pseudomonadati</taxon>
        <taxon>Ignavibacteriota</taxon>
        <taxon>Ignavibacteria</taxon>
        <taxon>Ignavibacteriales</taxon>
        <taxon>Melioribacteraceae</taxon>
        <taxon>Melioribacter</taxon>
    </lineage>
</organism>
<dbReference type="PATRIC" id="fig|1191523.3.peg.880"/>
<dbReference type="STRING" id="1191523.MROS_0834"/>
<evidence type="ECO:0000256" key="8">
    <source>
        <dbReference type="ARBA" id="ARBA00023315"/>
    </source>
</evidence>
<dbReference type="InterPro" id="IPR028362">
    <property type="entry name" value="AlgI"/>
</dbReference>
<keyword evidence="3 9" id="KW-1003">Cell membrane</keyword>
<dbReference type="GO" id="GO:0016746">
    <property type="term" value="F:acyltransferase activity"/>
    <property type="evidence" value="ECO:0007669"/>
    <property type="project" value="UniProtKB-KW"/>
</dbReference>
<dbReference type="InterPro" id="IPR051085">
    <property type="entry name" value="MB_O-acyltransferase"/>
</dbReference>
<dbReference type="RefSeq" id="WP_014855511.1">
    <property type="nucleotide sequence ID" value="NC_018178.1"/>
</dbReference>
<evidence type="ECO:0000256" key="2">
    <source>
        <dbReference type="ARBA" id="ARBA00010323"/>
    </source>
</evidence>
<dbReference type="OrthoDB" id="9805788at2"/>
<feature type="transmembrane region" description="Helical" evidence="10">
    <location>
        <begin position="324"/>
        <end position="344"/>
    </location>
</feature>
<gene>
    <name evidence="11" type="ordered locus">MROS_0834</name>
</gene>
<accession>I6Z4K8</accession>
<feature type="transmembrane region" description="Helical" evidence="10">
    <location>
        <begin position="463"/>
        <end position="484"/>
    </location>
</feature>
<dbReference type="PIRSF" id="PIRSF016636">
    <property type="entry name" value="AlgI_DltB"/>
    <property type="match status" value="1"/>
</dbReference>
<keyword evidence="6 10" id="KW-1133">Transmembrane helix</keyword>
<dbReference type="Proteomes" id="UP000009011">
    <property type="component" value="Chromosome"/>
</dbReference>
<dbReference type="HOGENOM" id="CLU_025255_4_1_10"/>
<dbReference type="AlphaFoldDB" id="I6Z4K8"/>
<dbReference type="PANTHER" id="PTHR13285:SF23">
    <property type="entry name" value="TEICHOIC ACID D-ALANYLTRANSFERASE"/>
    <property type="match status" value="1"/>
</dbReference>
<evidence type="ECO:0000313" key="12">
    <source>
        <dbReference type="Proteomes" id="UP000009011"/>
    </source>
</evidence>
<dbReference type="InterPro" id="IPR004299">
    <property type="entry name" value="MBOAT_fam"/>
</dbReference>
<feature type="transmembrane region" description="Helical" evidence="10">
    <location>
        <begin position="22"/>
        <end position="40"/>
    </location>
</feature>
<evidence type="ECO:0000256" key="10">
    <source>
        <dbReference type="SAM" id="Phobius"/>
    </source>
</evidence>
<dbReference type="GO" id="GO:0042121">
    <property type="term" value="P:alginic acid biosynthetic process"/>
    <property type="evidence" value="ECO:0007669"/>
    <property type="project" value="InterPro"/>
</dbReference>
<evidence type="ECO:0000256" key="1">
    <source>
        <dbReference type="ARBA" id="ARBA00004651"/>
    </source>
</evidence>
<reference evidence="11 12" key="1">
    <citation type="journal article" date="2013" name="PLoS ONE">
        <title>Genomic analysis of Melioribacter roseus, facultatively anaerobic organotrophic bacterium representing a novel deep lineage within Bacteriodetes/Chlorobi group.</title>
        <authorList>
            <person name="Kadnikov V.V."/>
            <person name="Mardanov A.V."/>
            <person name="Podosokorskaya O.A."/>
            <person name="Gavrilov S.N."/>
            <person name="Kublanov I.V."/>
            <person name="Beletsky A.V."/>
            <person name="Bonch-Osmolovskaya E.A."/>
            <person name="Ravin N.V."/>
        </authorList>
    </citation>
    <scope>NUCLEOTIDE SEQUENCE [LARGE SCALE GENOMIC DNA]</scope>
    <source>
        <strain evidence="12">JCM 17771 / P3M-2</strain>
    </source>
</reference>
<protein>
    <submittedName>
        <fullName evidence="11">Alginate biosynthesis protein AlgI</fullName>
    </submittedName>
</protein>
<evidence type="ECO:0000256" key="7">
    <source>
        <dbReference type="ARBA" id="ARBA00023136"/>
    </source>
</evidence>
<dbReference type="PANTHER" id="PTHR13285">
    <property type="entry name" value="ACYLTRANSFERASE"/>
    <property type="match status" value="1"/>
</dbReference>
<evidence type="ECO:0000256" key="5">
    <source>
        <dbReference type="ARBA" id="ARBA00022692"/>
    </source>
</evidence>